<reference evidence="4" key="2">
    <citation type="journal article" date="2015" name="Genome Announc.">
        <title>Draft Genome Sequence of Filamentous Marine Cyanobacterium Lyngbya confervoides Strain BDU141951.</title>
        <authorList>
            <person name="Chandrababunaidu M.M."/>
            <person name="Sen D."/>
            <person name="Tripathy S."/>
        </authorList>
    </citation>
    <scope>NUCLEOTIDE SEQUENCE</scope>
    <source>
        <strain evidence="4">BDU141951</strain>
    </source>
</reference>
<keyword evidence="2" id="KW-0238">DNA-binding</keyword>
<accession>A0A0C1Y741</accession>
<protein>
    <submittedName>
        <fullName evidence="4">Tyrosine-type recombinase/integrase</fullName>
    </submittedName>
</protein>
<evidence type="ECO:0000313" key="4">
    <source>
        <dbReference type="EMBL" id="NEV68075.1"/>
    </source>
</evidence>
<dbReference type="InterPro" id="IPR010998">
    <property type="entry name" value="Integrase_recombinase_N"/>
</dbReference>
<comment type="caution">
    <text evidence="4">The sequence shown here is derived from an EMBL/GenBank/DDBJ whole genome shotgun (WGS) entry which is preliminary data.</text>
</comment>
<dbReference type="Pfam" id="PF02899">
    <property type="entry name" value="Phage_int_SAM_1"/>
    <property type="match status" value="1"/>
</dbReference>
<proteinExistence type="predicted"/>
<evidence type="ECO:0000256" key="1">
    <source>
        <dbReference type="ARBA" id="ARBA00022908"/>
    </source>
</evidence>
<organism evidence="4">
    <name type="scientific">Lyngbya confervoides BDU141951</name>
    <dbReference type="NCBI Taxonomy" id="1574623"/>
    <lineage>
        <taxon>Bacteria</taxon>
        <taxon>Bacillati</taxon>
        <taxon>Cyanobacteriota</taxon>
        <taxon>Cyanophyceae</taxon>
        <taxon>Oscillatoriophycideae</taxon>
        <taxon>Oscillatoriales</taxon>
        <taxon>Microcoleaceae</taxon>
        <taxon>Lyngbya</taxon>
    </lineage>
</organism>
<dbReference type="GO" id="GO:0006310">
    <property type="term" value="P:DNA recombination"/>
    <property type="evidence" value="ECO:0007669"/>
    <property type="project" value="UniProtKB-KW"/>
</dbReference>
<reference evidence="4" key="1">
    <citation type="submission" date="2014-11" db="EMBL/GenBank/DDBJ databases">
        <authorList>
            <person name="Malar M.C."/>
            <person name="Sen D."/>
            <person name="Tripathy S."/>
        </authorList>
    </citation>
    <scope>NUCLEOTIDE SEQUENCE</scope>
    <source>
        <strain evidence="4">BDU141951</strain>
    </source>
</reference>
<dbReference type="GO" id="GO:0015074">
    <property type="term" value="P:DNA integration"/>
    <property type="evidence" value="ECO:0007669"/>
    <property type="project" value="UniProtKB-KW"/>
</dbReference>
<dbReference type="InterPro" id="IPR050090">
    <property type="entry name" value="Tyrosine_recombinase_XerCD"/>
</dbReference>
<dbReference type="PROSITE" id="PS51900">
    <property type="entry name" value="CB"/>
    <property type="match status" value="1"/>
</dbReference>
<dbReference type="GO" id="GO:0003677">
    <property type="term" value="F:DNA binding"/>
    <property type="evidence" value="ECO:0007669"/>
    <property type="project" value="UniProtKB-UniRule"/>
</dbReference>
<reference evidence="4" key="3">
    <citation type="submission" date="2020-02" db="EMBL/GenBank/DDBJ databases">
        <authorList>
            <person name="Sarangi A.N."/>
            <person name="Ghosh S."/>
            <person name="Mukherjee M."/>
            <person name="Tripathy S."/>
        </authorList>
    </citation>
    <scope>NUCLEOTIDE SEQUENCE</scope>
    <source>
        <strain evidence="4">BDU141951</strain>
    </source>
</reference>
<evidence type="ECO:0000256" key="3">
    <source>
        <dbReference type="ARBA" id="ARBA00023172"/>
    </source>
</evidence>
<dbReference type="PANTHER" id="PTHR30349:SF81">
    <property type="entry name" value="TYROSINE RECOMBINASE XERC"/>
    <property type="match status" value="1"/>
</dbReference>
<dbReference type="PROSITE" id="PS51898">
    <property type="entry name" value="TYR_RECOMBINASE"/>
    <property type="match status" value="1"/>
</dbReference>
<dbReference type="SUPFAM" id="SSF56349">
    <property type="entry name" value="DNA breaking-rejoining enzymes"/>
    <property type="match status" value="1"/>
</dbReference>
<dbReference type="EMBL" id="JTHE02000003">
    <property type="protein sequence ID" value="NEV68075.1"/>
    <property type="molecule type" value="Genomic_DNA"/>
</dbReference>
<dbReference type="InterPro" id="IPR004107">
    <property type="entry name" value="Integrase_SAM-like_N"/>
</dbReference>
<dbReference type="Gene3D" id="1.10.150.130">
    <property type="match status" value="1"/>
</dbReference>
<dbReference type="InterPro" id="IPR044068">
    <property type="entry name" value="CB"/>
</dbReference>
<dbReference type="Gene3D" id="1.10.443.10">
    <property type="entry name" value="Intergrase catalytic core"/>
    <property type="match status" value="1"/>
</dbReference>
<dbReference type="Pfam" id="PF00589">
    <property type="entry name" value="Phage_integrase"/>
    <property type="match status" value="1"/>
</dbReference>
<keyword evidence="3" id="KW-0233">DNA recombination</keyword>
<dbReference type="PANTHER" id="PTHR30349">
    <property type="entry name" value="PHAGE INTEGRASE-RELATED"/>
    <property type="match status" value="1"/>
</dbReference>
<sequence>MLRGAEFVLPPILHRAGKRATYRYVEFFTAEIRNLNTRLAYYRALTQFFGWLEDCYPDLGIHQVNSIIIAHYIEIHPGSALTRNQHLSAIKSLFRWLQADGVIVEDPAVEVRGVKHRAKQGKTPVLSDEEMVQLLSSIDTSNVMGLRDRALIATMFFSFARIGAVLGMNVGDYFPKGKRYWFRLHEKGGKYHELPTHHTAEEYLDQYLDAARLRDMKDNPLFQTAPGRSRKLSGKRLQRQEAWAMVKRRALAAGVSTEACNHTFRASGITNFLRNGGSRDNAQKIAAHEDIRTTALYDRRDDEVSLDEIEKIRI</sequence>
<dbReference type="InterPro" id="IPR002104">
    <property type="entry name" value="Integrase_catalytic"/>
</dbReference>
<dbReference type="AlphaFoldDB" id="A0A0C1Y741"/>
<evidence type="ECO:0000256" key="2">
    <source>
        <dbReference type="ARBA" id="ARBA00023125"/>
    </source>
</evidence>
<name>A0A0C1Y741_9CYAN</name>
<dbReference type="InterPro" id="IPR013762">
    <property type="entry name" value="Integrase-like_cat_sf"/>
</dbReference>
<gene>
    <name evidence="4" type="ORF">QQ91_013220</name>
</gene>
<dbReference type="InterPro" id="IPR011010">
    <property type="entry name" value="DNA_brk_join_enz"/>
</dbReference>
<keyword evidence="1" id="KW-0229">DNA integration</keyword>